<evidence type="ECO:0000313" key="2">
    <source>
        <dbReference type="Proteomes" id="UP000037397"/>
    </source>
</evidence>
<protein>
    <submittedName>
        <fullName evidence="1">Uncharacterized protein</fullName>
    </submittedName>
</protein>
<accession>A0A0L6CJV0</accession>
<sequence length="89" mass="9892">MNDHDMHHTITAHVLNETALHRQSLAELHRDKGIAKALRILNGRGSDARRNRRALAVLRKADRAALAYDPMPADLPDRVLATLRAEVAA</sequence>
<dbReference type="RefSeq" id="WP_050670483.1">
    <property type="nucleotide sequence ID" value="NZ_LAIR01000002.1"/>
</dbReference>
<reference evidence="2" key="1">
    <citation type="submission" date="2015-03" db="EMBL/GenBank/DDBJ databases">
        <title>Luteipulveratus halotolerans sp. nov., a novel actinobacterium (Dermacoccaceae) from Sarawak, Malaysia.</title>
        <authorList>
            <person name="Juboi H."/>
            <person name="Basik A."/>
            <person name="Shamsul S.S."/>
            <person name="Arnold P."/>
            <person name="Schmitt E.K."/>
            <person name="Sanglier J.-J."/>
            <person name="Yeo T."/>
        </authorList>
    </citation>
    <scope>NUCLEOTIDE SEQUENCE [LARGE SCALE GENOMIC DNA]</scope>
    <source>
        <strain evidence="2">C296001</strain>
    </source>
</reference>
<dbReference type="STRING" id="1631356.VV01_14435"/>
<dbReference type="EMBL" id="LAIR01000002">
    <property type="protein sequence ID" value="KNX38071.1"/>
    <property type="molecule type" value="Genomic_DNA"/>
</dbReference>
<proteinExistence type="predicted"/>
<gene>
    <name evidence="1" type="ORF">VV01_14435</name>
</gene>
<organism evidence="1 2">
    <name type="scientific">Luteipulveratus halotolerans</name>
    <dbReference type="NCBI Taxonomy" id="1631356"/>
    <lineage>
        <taxon>Bacteria</taxon>
        <taxon>Bacillati</taxon>
        <taxon>Actinomycetota</taxon>
        <taxon>Actinomycetes</taxon>
        <taxon>Micrococcales</taxon>
        <taxon>Dermacoccaceae</taxon>
        <taxon>Luteipulveratus</taxon>
    </lineage>
</organism>
<name>A0A0L6CJV0_9MICO</name>
<keyword evidence="2" id="KW-1185">Reference proteome</keyword>
<evidence type="ECO:0000313" key="1">
    <source>
        <dbReference type="EMBL" id="KNX38071.1"/>
    </source>
</evidence>
<dbReference type="AlphaFoldDB" id="A0A0L6CJV0"/>
<dbReference type="Proteomes" id="UP000037397">
    <property type="component" value="Unassembled WGS sequence"/>
</dbReference>
<comment type="caution">
    <text evidence="1">The sequence shown here is derived from an EMBL/GenBank/DDBJ whole genome shotgun (WGS) entry which is preliminary data.</text>
</comment>